<organism evidence="14 15">
    <name type="scientific">Thermoplasma volcanium (strain ATCC 51530 / DSM 4299 / JCM 9571 / NBRC 15438 / GSS1)</name>
    <dbReference type="NCBI Taxonomy" id="273116"/>
    <lineage>
        <taxon>Archaea</taxon>
        <taxon>Methanobacteriati</taxon>
        <taxon>Thermoplasmatota</taxon>
        <taxon>Thermoplasmata</taxon>
        <taxon>Thermoplasmatales</taxon>
        <taxon>Thermoplasmataceae</taxon>
        <taxon>Thermoplasma</taxon>
    </lineage>
</organism>
<dbReference type="InterPro" id="IPR003651">
    <property type="entry name" value="Endonuclease3_FeS-loop_motif"/>
</dbReference>
<evidence type="ECO:0000256" key="5">
    <source>
        <dbReference type="ARBA" id="ARBA00022801"/>
    </source>
</evidence>
<feature type="binding site" evidence="12">
    <location>
        <position position="198"/>
    </location>
    <ligand>
        <name>[4Fe-4S] cluster</name>
        <dbReference type="ChEBI" id="CHEBI:49883"/>
    </ligand>
</feature>
<dbReference type="InterPro" id="IPR000445">
    <property type="entry name" value="HhH_motif"/>
</dbReference>
<dbReference type="InterPro" id="IPR004036">
    <property type="entry name" value="Endonuclease-III-like_CS2"/>
</dbReference>
<dbReference type="AlphaFoldDB" id="Q97AJ2"/>
<dbReference type="RefSeq" id="WP_010917062.1">
    <property type="nucleotide sequence ID" value="NC_002689.2"/>
</dbReference>
<dbReference type="GO" id="GO:0003677">
    <property type="term" value="F:DNA binding"/>
    <property type="evidence" value="ECO:0007669"/>
    <property type="project" value="UniProtKB-UniRule"/>
</dbReference>
<evidence type="ECO:0000259" key="13">
    <source>
        <dbReference type="SMART" id="SM00478"/>
    </source>
</evidence>
<keyword evidence="15" id="KW-1185">Reference proteome</keyword>
<comment type="catalytic activity">
    <reaction evidence="11">
        <text>Hydrolyzes mismatched double-stranded DNA and polynucleotides, releasing free thymine.</text>
        <dbReference type="EC" id="3.2.2.29"/>
    </reaction>
</comment>
<feature type="binding site" evidence="12">
    <location>
        <position position="188"/>
    </location>
    <ligand>
        <name>[4Fe-4S] cluster</name>
        <dbReference type="ChEBI" id="CHEBI:49883"/>
    </ligand>
</feature>
<dbReference type="InterPro" id="IPR004035">
    <property type="entry name" value="Endouclease-III_FeS-bd_BS"/>
</dbReference>
<proteinExistence type="inferred from homology"/>
<keyword evidence="8 12" id="KW-0234">DNA repair</keyword>
<dbReference type="PROSITE" id="PS00764">
    <property type="entry name" value="ENDONUCLEASE_III_1"/>
    <property type="match status" value="1"/>
</dbReference>
<accession>Q97AJ2</accession>
<keyword evidence="6 12" id="KW-0408">Iron</keyword>
<keyword evidence="7 12" id="KW-0411">Iron-sulfur</keyword>
<feature type="binding site" evidence="12">
    <location>
        <position position="195"/>
    </location>
    <ligand>
        <name>[4Fe-4S] cluster</name>
        <dbReference type="ChEBI" id="CHEBI:49883"/>
    </ligand>
</feature>
<evidence type="ECO:0000313" key="14">
    <source>
        <dbReference type="EMBL" id="BAB59960.1"/>
    </source>
</evidence>
<dbReference type="Proteomes" id="UP000001017">
    <property type="component" value="Chromosome"/>
</dbReference>
<evidence type="ECO:0000256" key="3">
    <source>
        <dbReference type="ARBA" id="ARBA00022723"/>
    </source>
</evidence>
<feature type="domain" description="HhH-GPD" evidence="13">
    <location>
        <begin position="39"/>
        <end position="186"/>
    </location>
</feature>
<dbReference type="InterPro" id="IPR003265">
    <property type="entry name" value="HhH-GPD_domain"/>
</dbReference>
<protein>
    <recommendedName>
        <fullName evidence="12">Endonuclease III</fullName>
        <ecNumber evidence="12">4.2.99.18</ecNumber>
    </recommendedName>
    <alternativeName>
        <fullName evidence="12">DNA-(apurinic or apyrimidinic site) lyase</fullName>
    </alternativeName>
</protein>
<comment type="cofactor">
    <cofactor evidence="12">
        <name>[4Fe-4S] cluster</name>
        <dbReference type="ChEBI" id="CHEBI:49883"/>
    </cofactor>
    <text evidence="12">Binds 1 [4Fe-4S] cluster.</text>
</comment>
<dbReference type="PhylomeDB" id="Q97AJ2"/>
<dbReference type="GO" id="GO:0141016">
    <property type="term" value="F:G/T mismatch-specific thymine-DNA glycosylase activity"/>
    <property type="evidence" value="ECO:0007669"/>
    <property type="project" value="UniProtKB-EC"/>
</dbReference>
<comment type="function">
    <text evidence="12">DNA repair enzyme that has both DNA N-glycosylase activity and AP-lyase activity. The DNA N-glycosylase activity releases various damaged pyrimidines from DNA by cleaving the N-glycosidic bond, leaving an AP (apurinic/apyrimidinic) site. The AP-lyase activity cleaves the phosphodiester bond 3' to the AP site by a beta-elimination, leaving a 3'-terminal unsaturated sugar and a product with a terminal 5'-phosphate.</text>
</comment>
<dbReference type="PANTHER" id="PTHR43286:SF1">
    <property type="entry name" value="ENDONUCLEASE III-LIKE PROTEIN 1"/>
    <property type="match status" value="1"/>
</dbReference>
<dbReference type="GO" id="GO:0006285">
    <property type="term" value="P:base-excision repair, AP site formation"/>
    <property type="evidence" value="ECO:0007669"/>
    <property type="project" value="TreeGrafter"/>
</dbReference>
<keyword evidence="14" id="KW-0540">Nuclease</keyword>
<dbReference type="EC" id="4.2.99.18" evidence="12"/>
<dbReference type="SUPFAM" id="SSF48150">
    <property type="entry name" value="DNA-glycosylase"/>
    <property type="match status" value="1"/>
</dbReference>
<keyword evidence="3 12" id="KW-0479">Metal-binding</keyword>
<name>Q97AJ2_THEVO</name>
<keyword evidence="2 12" id="KW-0004">4Fe-4S</keyword>
<keyword evidence="10 12" id="KW-0326">Glycosidase</keyword>
<dbReference type="STRING" id="273116.gene:9381608"/>
<evidence type="ECO:0000256" key="2">
    <source>
        <dbReference type="ARBA" id="ARBA00022485"/>
    </source>
</evidence>
<sequence>MNNWDEKSIRDVYERIKDQAPKHKFVFHDPFWMLITTVLSQRTKDETTDQAALALYERYRTIEGLASADVSDVGSIISKVGFWRVKAKKIIMIAQIIRDEYGSKVPASMDQLLSLPGVGVKTASVVLAEGLGIPMIAVDTHVFRISHRIGWSSSKTPEQTAQDLMQIIPKDLWIGFNPTLVEFGKAVCRPVSPKCSMCRINEFCEYYKKKNSKEK</sequence>
<dbReference type="GO" id="GO:0006289">
    <property type="term" value="P:nucleotide-excision repair"/>
    <property type="evidence" value="ECO:0007669"/>
    <property type="project" value="TreeGrafter"/>
</dbReference>
<dbReference type="SMART" id="SM00478">
    <property type="entry name" value="ENDO3c"/>
    <property type="match status" value="1"/>
</dbReference>
<evidence type="ECO:0000256" key="9">
    <source>
        <dbReference type="ARBA" id="ARBA00023239"/>
    </source>
</evidence>
<keyword evidence="5 12" id="KW-0378">Hydrolase</keyword>
<dbReference type="GO" id="GO:0140078">
    <property type="term" value="F:class I DNA-(apurinic or apyrimidinic site) endonuclease activity"/>
    <property type="evidence" value="ECO:0007669"/>
    <property type="project" value="UniProtKB-EC"/>
</dbReference>
<dbReference type="GO" id="GO:0046872">
    <property type="term" value="F:metal ion binding"/>
    <property type="evidence" value="ECO:0007669"/>
    <property type="project" value="UniProtKB-KW"/>
</dbReference>
<evidence type="ECO:0000256" key="11">
    <source>
        <dbReference type="ARBA" id="ARBA00052915"/>
    </source>
</evidence>
<dbReference type="SMART" id="SM00525">
    <property type="entry name" value="FES"/>
    <property type="match status" value="1"/>
</dbReference>
<dbReference type="Pfam" id="PF00633">
    <property type="entry name" value="HHH"/>
    <property type="match status" value="1"/>
</dbReference>
<dbReference type="HAMAP" id="MF_00942">
    <property type="entry name" value="Nth"/>
    <property type="match status" value="1"/>
</dbReference>
<dbReference type="GO" id="GO:0051539">
    <property type="term" value="F:4 iron, 4 sulfur cluster binding"/>
    <property type="evidence" value="ECO:0007669"/>
    <property type="project" value="UniProtKB-UniRule"/>
</dbReference>
<dbReference type="eggNOG" id="arCOG00459">
    <property type="taxonomic scope" value="Archaea"/>
</dbReference>
<evidence type="ECO:0000256" key="1">
    <source>
        <dbReference type="ARBA" id="ARBA00008343"/>
    </source>
</evidence>
<dbReference type="EMBL" id="BA000011">
    <property type="protein sequence ID" value="BAB59960.1"/>
    <property type="molecule type" value="Genomic_DNA"/>
</dbReference>
<evidence type="ECO:0000256" key="4">
    <source>
        <dbReference type="ARBA" id="ARBA00022763"/>
    </source>
</evidence>
<keyword evidence="12" id="KW-0238">DNA-binding</keyword>
<comment type="catalytic activity">
    <reaction evidence="12">
        <text>2'-deoxyribonucleotide-(2'-deoxyribose 5'-phosphate)-2'-deoxyribonucleotide-DNA = a 3'-end 2'-deoxyribonucleotide-(2,3-dehydro-2,3-deoxyribose 5'-phosphate)-DNA + a 5'-end 5'-phospho-2'-deoxyribonucleoside-DNA + H(+)</text>
        <dbReference type="Rhea" id="RHEA:66592"/>
        <dbReference type="Rhea" id="RHEA-COMP:13180"/>
        <dbReference type="Rhea" id="RHEA-COMP:16897"/>
        <dbReference type="Rhea" id="RHEA-COMP:17067"/>
        <dbReference type="ChEBI" id="CHEBI:15378"/>
        <dbReference type="ChEBI" id="CHEBI:136412"/>
        <dbReference type="ChEBI" id="CHEBI:157695"/>
        <dbReference type="ChEBI" id="CHEBI:167181"/>
        <dbReference type="EC" id="4.2.99.18"/>
    </reaction>
</comment>
<evidence type="ECO:0000256" key="8">
    <source>
        <dbReference type="ARBA" id="ARBA00023204"/>
    </source>
</evidence>
<dbReference type="Pfam" id="PF00730">
    <property type="entry name" value="HhH-GPD"/>
    <property type="match status" value="1"/>
</dbReference>
<keyword evidence="9 12" id="KW-0456">Lyase</keyword>
<keyword evidence="14" id="KW-0255">Endonuclease</keyword>
<reference evidence="14 15" key="1">
    <citation type="journal article" date="1999" name="Proc. Jpn. Acad.">
        <title>Determination of the complete genomic DNA sequence of Thermoplasma volvanium GSS1.</title>
        <authorList>
            <person name="Kawashima T."/>
            <person name="Yamamoto Y."/>
            <person name="Aramaki H."/>
            <person name="Nunoshiba T."/>
            <person name="Kawamoto T."/>
            <person name="Watanabe K."/>
            <person name="Yamazaki M."/>
            <person name="Kanehori K."/>
            <person name="Amano N."/>
            <person name="Ohya Y."/>
            <person name="Makino K."/>
            <person name="Suzuki M."/>
        </authorList>
    </citation>
    <scope>NUCLEOTIDE SEQUENCE [LARGE SCALE GENOMIC DNA]</scope>
    <source>
        <strain evidence="15">ATCC 51530 / DSM 4299 / JCM 9571 / NBRC 15438 / GSS1</strain>
    </source>
</reference>
<dbReference type="FunFam" id="1.10.340.30:FF:000001">
    <property type="entry name" value="Endonuclease III"/>
    <property type="match status" value="1"/>
</dbReference>
<gene>
    <name evidence="12" type="primary">nth</name>
    <name evidence="14" type="ORF">TVG0824522</name>
</gene>
<evidence type="ECO:0000256" key="10">
    <source>
        <dbReference type="ARBA" id="ARBA00023295"/>
    </source>
</evidence>
<dbReference type="PaxDb" id="273116-14325034"/>
<reference evidence="14 15" key="2">
    <citation type="journal article" date="2000" name="Proc. Natl. Acad. Sci. U.S.A.">
        <title>Archaeal adaptation to higher temperatures revealed by genomic sequence of Thermoplasma volcanium.</title>
        <authorList>
            <person name="Kawashima T."/>
            <person name="Amano N."/>
            <person name="Koike H."/>
            <person name="Makino S."/>
            <person name="Higuchi S."/>
            <person name="Kawashima-Ohya Y."/>
            <person name="Watanabe K."/>
            <person name="Yamazaki M."/>
            <person name="Kanehori K."/>
            <person name="Kawamoto T."/>
            <person name="Nunoshiba T."/>
            <person name="Yamamoto Y."/>
            <person name="Aramaki H."/>
            <person name="Makino K."/>
            <person name="Suzuki M."/>
        </authorList>
    </citation>
    <scope>NUCLEOTIDE SEQUENCE [LARGE SCALE GENOMIC DNA]</scope>
    <source>
        <strain evidence="15">ATCC 51530 / DSM 4299 / JCM 9571 / NBRC 15438 / GSS1</strain>
    </source>
</reference>
<feature type="binding site" evidence="12">
    <location>
        <position position="204"/>
    </location>
    <ligand>
        <name>[4Fe-4S] cluster</name>
        <dbReference type="ChEBI" id="CHEBI:49883"/>
    </ligand>
</feature>
<dbReference type="HOGENOM" id="CLU_012862_3_3_2"/>
<dbReference type="PIRSF" id="PIRSF001435">
    <property type="entry name" value="Nth"/>
    <property type="match status" value="1"/>
</dbReference>
<dbReference type="InterPro" id="IPR011257">
    <property type="entry name" value="DNA_glycosylase"/>
</dbReference>
<dbReference type="InterPro" id="IPR005759">
    <property type="entry name" value="Nth"/>
</dbReference>
<comment type="similarity">
    <text evidence="1 12">Belongs to the Nth/MutY family.</text>
</comment>
<dbReference type="Gene3D" id="1.10.1670.10">
    <property type="entry name" value="Helix-hairpin-Helix base-excision DNA repair enzymes (C-terminal)"/>
    <property type="match status" value="1"/>
</dbReference>
<evidence type="ECO:0000256" key="6">
    <source>
        <dbReference type="ARBA" id="ARBA00023004"/>
    </source>
</evidence>
<evidence type="ECO:0000256" key="7">
    <source>
        <dbReference type="ARBA" id="ARBA00023014"/>
    </source>
</evidence>
<dbReference type="OrthoDB" id="84708at2157"/>
<dbReference type="PROSITE" id="PS01155">
    <property type="entry name" value="ENDONUCLEASE_III_2"/>
    <property type="match status" value="1"/>
</dbReference>
<dbReference type="PANTHER" id="PTHR43286">
    <property type="entry name" value="ENDONUCLEASE III-LIKE PROTEIN 1"/>
    <property type="match status" value="1"/>
</dbReference>
<dbReference type="KEGG" id="tvo:TVG0824522"/>
<dbReference type="GO" id="GO:0000703">
    <property type="term" value="F:oxidized pyrimidine nucleobase lesion DNA N-glycosylase activity"/>
    <property type="evidence" value="ECO:0007669"/>
    <property type="project" value="TreeGrafter"/>
</dbReference>
<dbReference type="Gene3D" id="1.10.340.30">
    <property type="entry name" value="Hypothetical protein, domain 2"/>
    <property type="match status" value="1"/>
</dbReference>
<keyword evidence="4 12" id="KW-0227">DNA damage</keyword>
<evidence type="ECO:0000313" key="15">
    <source>
        <dbReference type="Proteomes" id="UP000001017"/>
    </source>
</evidence>
<dbReference type="GeneID" id="1441910"/>
<dbReference type="CDD" id="cd00056">
    <property type="entry name" value="ENDO3c"/>
    <property type="match status" value="1"/>
</dbReference>
<evidence type="ECO:0000256" key="12">
    <source>
        <dbReference type="HAMAP-Rule" id="MF_00942"/>
    </source>
</evidence>
<dbReference type="InterPro" id="IPR023170">
    <property type="entry name" value="HhH_base_excis_C"/>
</dbReference>